<dbReference type="InterPro" id="IPR050884">
    <property type="entry name" value="CNP_phosphodiesterase-III"/>
</dbReference>
<keyword evidence="1" id="KW-0479">Metal-binding</keyword>
<evidence type="ECO:0000256" key="3">
    <source>
        <dbReference type="ARBA" id="ARBA00023004"/>
    </source>
</evidence>
<keyword evidence="3" id="KW-0408">Iron</keyword>
<dbReference type="InterPro" id="IPR029052">
    <property type="entry name" value="Metallo-depent_PP-like"/>
</dbReference>
<dbReference type="OrthoDB" id="9784378at2"/>
<proteinExistence type="inferred from homology"/>
<evidence type="ECO:0000313" key="7">
    <source>
        <dbReference type="Proteomes" id="UP000231701"/>
    </source>
</evidence>
<dbReference type="PANTHER" id="PTHR42988">
    <property type="entry name" value="PHOSPHOHYDROLASE"/>
    <property type="match status" value="1"/>
</dbReference>
<dbReference type="InterPro" id="IPR004843">
    <property type="entry name" value="Calcineurin-like_PHP"/>
</dbReference>
<evidence type="ECO:0000256" key="1">
    <source>
        <dbReference type="ARBA" id="ARBA00022723"/>
    </source>
</evidence>
<dbReference type="AlphaFoldDB" id="A0A2K8KWC7"/>
<dbReference type="SUPFAM" id="SSF56300">
    <property type="entry name" value="Metallo-dependent phosphatases"/>
    <property type="match status" value="1"/>
</dbReference>
<evidence type="ECO:0000259" key="5">
    <source>
        <dbReference type="Pfam" id="PF00149"/>
    </source>
</evidence>
<dbReference type="EMBL" id="CP018799">
    <property type="protein sequence ID" value="ATX79167.1"/>
    <property type="molecule type" value="Genomic_DNA"/>
</dbReference>
<comment type="similarity">
    <text evidence="4">Belongs to the cyclic nucleotide phosphodiesterase class-III family.</text>
</comment>
<reference evidence="6 7" key="1">
    <citation type="submission" date="2016-12" db="EMBL/GenBank/DDBJ databases">
        <title>Isolation and genomic insights into novel planktonic Zetaproteobacteria from stratified waters of the Chesapeake Bay.</title>
        <authorList>
            <person name="McAllister S.M."/>
            <person name="Kato S."/>
            <person name="Chan C.S."/>
            <person name="Chiu B.K."/>
            <person name="Field E.K."/>
        </authorList>
    </citation>
    <scope>NUCLEOTIDE SEQUENCE [LARGE SCALE GENOMIC DNA]</scope>
    <source>
        <strain evidence="6 7">CP-5</strain>
    </source>
</reference>
<accession>A0A2K8KWC7</accession>
<feature type="domain" description="Calcineurin-like phosphoesterase" evidence="5">
    <location>
        <begin position="4"/>
        <end position="194"/>
    </location>
</feature>
<protein>
    <submittedName>
        <fullName evidence="6">Icc protein</fullName>
    </submittedName>
</protein>
<sequence>MSLLLHISDSHLYEDPAGELKGVRPRDSYETVLKAAHTRFPEPDVVVLGGDMAQDEAAPTYRKVAEMLPWCAPVMISPGNHAHLPSLQGALIPALKACASYSDHLQLEHWQVITLNTHREDTISGYLSASELGRLKQLLEASSEKHTVIALHHPPLDVGSRWLDAIGLENRGELWRLIAGFPQVKVLLSGHIHQAFDTFHNGVRVLGTPSTCIQFKRRSDNFGMDDISPGYRWIRLLEGGRIQTAVERIKGFIPPDLNNITPY</sequence>
<dbReference type="GO" id="GO:0004112">
    <property type="term" value="F:cyclic-nucleotide phosphodiesterase activity"/>
    <property type="evidence" value="ECO:0007669"/>
    <property type="project" value="InterPro"/>
</dbReference>
<evidence type="ECO:0000313" key="6">
    <source>
        <dbReference type="EMBL" id="ATX79167.1"/>
    </source>
</evidence>
<dbReference type="InterPro" id="IPR026575">
    <property type="entry name" value="GpdQ/CpdA-like"/>
</dbReference>
<dbReference type="CDD" id="cd07402">
    <property type="entry name" value="MPP_GpdQ"/>
    <property type="match status" value="1"/>
</dbReference>
<dbReference type="PANTHER" id="PTHR42988:SF2">
    <property type="entry name" value="CYCLIC NUCLEOTIDE PHOSPHODIESTERASE CBUA0032-RELATED"/>
    <property type="match status" value="1"/>
</dbReference>
<dbReference type="Gene3D" id="3.60.21.10">
    <property type="match status" value="1"/>
</dbReference>
<organism evidence="6 7">
    <name type="scientific">Mariprofundus aestuarium</name>
    <dbReference type="NCBI Taxonomy" id="1921086"/>
    <lineage>
        <taxon>Bacteria</taxon>
        <taxon>Pseudomonadati</taxon>
        <taxon>Pseudomonadota</taxon>
        <taxon>Candidatius Mariprofundia</taxon>
        <taxon>Mariprofundales</taxon>
        <taxon>Mariprofundaceae</taxon>
        <taxon>Mariprofundus</taxon>
    </lineage>
</organism>
<dbReference type="Proteomes" id="UP000231701">
    <property type="component" value="Chromosome"/>
</dbReference>
<gene>
    <name evidence="6" type="ORF">Ga0123461_0743</name>
</gene>
<keyword evidence="2" id="KW-0378">Hydrolase</keyword>
<dbReference type="KEGG" id="maes:Ga0123461_0743"/>
<dbReference type="Pfam" id="PF00149">
    <property type="entry name" value="Metallophos"/>
    <property type="match status" value="1"/>
</dbReference>
<evidence type="ECO:0000256" key="2">
    <source>
        <dbReference type="ARBA" id="ARBA00022801"/>
    </source>
</evidence>
<dbReference type="RefSeq" id="WP_100277093.1">
    <property type="nucleotide sequence ID" value="NZ_CP018799.1"/>
</dbReference>
<keyword evidence="7" id="KW-1185">Reference proteome</keyword>
<evidence type="ECO:0000256" key="4">
    <source>
        <dbReference type="ARBA" id="ARBA00025742"/>
    </source>
</evidence>
<name>A0A2K8KWC7_MARES</name>
<dbReference type="GO" id="GO:0046872">
    <property type="term" value="F:metal ion binding"/>
    <property type="evidence" value="ECO:0007669"/>
    <property type="project" value="UniProtKB-KW"/>
</dbReference>